<evidence type="ECO:0000313" key="4">
    <source>
        <dbReference type="Proteomes" id="UP000185612"/>
    </source>
</evidence>
<dbReference type="Gene3D" id="3.40.50.10680">
    <property type="entry name" value="CofD-like domains"/>
    <property type="match status" value="1"/>
</dbReference>
<dbReference type="InterPro" id="IPR010119">
    <property type="entry name" value="Gluconeogen_factor"/>
</dbReference>
<dbReference type="PANTHER" id="PTHR30135:SF3">
    <property type="entry name" value="GLUCONEOGENESIS FACTOR-RELATED"/>
    <property type="match status" value="1"/>
</dbReference>
<dbReference type="InterPro" id="IPR038136">
    <property type="entry name" value="CofD-like_dom_sf"/>
</dbReference>
<dbReference type="Proteomes" id="UP000185612">
    <property type="component" value="Unassembled WGS sequence"/>
</dbReference>
<name>A0A1Q5PY40_9ACTO</name>
<keyword evidence="4" id="KW-1185">Reference proteome</keyword>
<evidence type="ECO:0000256" key="1">
    <source>
        <dbReference type="ARBA" id="ARBA00022490"/>
    </source>
</evidence>
<keyword evidence="1 2" id="KW-0963">Cytoplasm</keyword>
<dbReference type="SUPFAM" id="SSF142338">
    <property type="entry name" value="CofD-like"/>
    <property type="match status" value="1"/>
</dbReference>
<dbReference type="Pfam" id="PF01933">
    <property type="entry name" value="CofD"/>
    <property type="match status" value="1"/>
</dbReference>
<dbReference type="EMBL" id="MQVS01000002">
    <property type="protein sequence ID" value="OKL52355.1"/>
    <property type="molecule type" value="Genomic_DNA"/>
</dbReference>
<comment type="function">
    <text evidence="2">Required for morphogenesis under gluconeogenic growth conditions.</text>
</comment>
<dbReference type="NCBIfam" id="TIGR01826">
    <property type="entry name" value="CofD_related"/>
    <property type="match status" value="1"/>
</dbReference>
<dbReference type="InterPro" id="IPR002882">
    <property type="entry name" value="CofD"/>
</dbReference>
<organism evidence="3 4">
    <name type="scientific">Buchananella hordeovulneris</name>
    <dbReference type="NCBI Taxonomy" id="52770"/>
    <lineage>
        <taxon>Bacteria</taxon>
        <taxon>Bacillati</taxon>
        <taxon>Actinomycetota</taxon>
        <taxon>Actinomycetes</taxon>
        <taxon>Actinomycetales</taxon>
        <taxon>Actinomycetaceae</taxon>
        <taxon>Buchananella</taxon>
    </lineage>
</organism>
<dbReference type="OrthoDB" id="9783842at2"/>
<dbReference type="STRING" id="52770.BSZ40_02410"/>
<dbReference type="RefSeq" id="WP_073822969.1">
    <property type="nucleotide sequence ID" value="NZ_JAUNKL010000001.1"/>
</dbReference>
<proteinExistence type="inferred from homology"/>
<protein>
    <recommendedName>
        <fullName evidence="2">Putative gluconeogenesis factor</fullName>
    </recommendedName>
</protein>
<evidence type="ECO:0000313" key="3">
    <source>
        <dbReference type="EMBL" id="OKL52355.1"/>
    </source>
</evidence>
<dbReference type="FunCoup" id="A0A1Q5PY40">
    <property type="interactions" value="4"/>
</dbReference>
<comment type="similarity">
    <text evidence="2">Belongs to the gluconeogenesis factor family.</text>
</comment>
<comment type="subcellular location">
    <subcellularLocation>
        <location evidence="2">Cytoplasm</location>
    </subcellularLocation>
</comment>
<dbReference type="AlphaFoldDB" id="A0A1Q5PY40"/>
<dbReference type="CDD" id="cd07187">
    <property type="entry name" value="YvcK_like"/>
    <property type="match status" value="1"/>
</dbReference>
<evidence type="ECO:0000256" key="2">
    <source>
        <dbReference type="HAMAP-Rule" id="MF_00973"/>
    </source>
</evidence>
<sequence>MLTGQAGPRIVALGGGHGLYAALRAACHLTTNLTAVVTVADDGGSSGRLRDEFGALPPGDLRMALAALCGDLHRQQLWAQVLQHRFHSTGPLDNHALGNLLIMGLWQQLGDPIDGLDYIGRLVGAKGRVLPMASEPLEIEATALVDGQEVVVRGQSRVAVTPAVQSVCLLPADPHVDERVIAAVREADWIILGPGSWFTSVLPHLLVPALRRALVATRARRILTLNLVPQRGETEGMSAADHVEVLLRHAPDFRLDVIVADPSQVDDIAALDRAASASGARVTLRQVHRADDHAVHDELRLAAAFRDACDGLVGDID</sequence>
<dbReference type="GO" id="GO:0008360">
    <property type="term" value="P:regulation of cell shape"/>
    <property type="evidence" value="ECO:0007669"/>
    <property type="project" value="UniProtKB-UniRule"/>
</dbReference>
<dbReference type="PANTHER" id="PTHR30135">
    <property type="entry name" value="UNCHARACTERIZED PROTEIN YVCK-RELATED"/>
    <property type="match status" value="1"/>
</dbReference>
<gene>
    <name evidence="3" type="ORF">BSZ40_02410</name>
</gene>
<comment type="caution">
    <text evidence="3">The sequence shown here is derived from an EMBL/GenBank/DDBJ whole genome shotgun (WGS) entry which is preliminary data.</text>
</comment>
<dbReference type="GO" id="GO:0043743">
    <property type="term" value="F:LPPG:FO 2-phospho-L-lactate transferase activity"/>
    <property type="evidence" value="ECO:0007669"/>
    <property type="project" value="InterPro"/>
</dbReference>
<dbReference type="HAMAP" id="MF_00973">
    <property type="entry name" value="Gluconeogen_factor"/>
    <property type="match status" value="1"/>
</dbReference>
<accession>A0A1Q5PY40</accession>
<dbReference type="GO" id="GO:0005737">
    <property type="term" value="C:cytoplasm"/>
    <property type="evidence" value="ECO:0007669"/>
    <property type="project" value="UniProtKB-SubCell"/>
</dbReference>
<reference evidence="4" key="1">
    <citation type="submission" date="2016-12" db="EMBL/GenBank/DDBJ databases">
        <authorList>
            <person name="Meng X."/>
        </authorList>
    </citation>
    <scope>NUCLEOTIDE SEQUENCE [LARGE SCALE GENOMIC DNA]</scope>
    <source>
        <strain evidence="4">DSM 20732</strain>
    </source>
</reference>